<evidence type="ECO:0000313" key="5">
    <source>
        <dbReference type="Proteomes" id="UP000250140"/>
    </source>
</evidence>
<organism evidence="4 5">
    <name type="scientific">Glonium stellatum</name>
    <dbReference type="NCBI Taxonomy" id="574774"/>
    <lineage>
        <taxon>Eukaryota</taxon>
        <taxon>Fungi</taxon>
        <taxon>Dikarya</taxon>
        <taxon>Ascomycota</taxon>
        <taxon>Pezizomycotina</taxon>
        <taxon>Dothideomycetes</taxon>
        <taxon>Pleosporomycetidae</taxon>
        <taxon>Gloniales</taxon>
        <taxon>Gloniaceae</taxon>
        <taxon>Glonium</taxon>
    </lineage>
</organism>
<dbReference type="InterPro" id="IPR002110">
    <property type="entry name" value="Ankyrin_rpt"/>
</dbReference>
<dbReference type="AlphaFoldDB" id="A0A8E2F839"/>
<proteinExistence type="predicted"/>
<dbReference type="Pfam" id="PF00023">
    <property type="entry name" value="Ank"/>
    <property type="match status" value="1"/>
</dbReference>
<accession>A0A8E2F839</accession>
<protein>
    <submittedName>
        <fullName evidence="4">Ankyrin</fullName>
    </submittedName>
</protein>
<dbReference type="PANTHER" id="PTHR24171">
    <property type="entry name" value="ANKYRIN REPEAT DOMAIN-CONTAINING PROTEIN 39-RELATED"/>
    <property type="match status" value="1"/>
</dbReference>
<dbReference type="OrthoDB" id="5431422at2759"/>
<reference evidence="4 5" key="1">
    <citation type="journal article" date="2016" name="Nat. Commun.">
        <title>Ectomycorrhizal ecology is imprinted in the genome of the dominant symbiotic fungus Cenococcum geophilum.</title>
        <authorList>
            <consortium name="DOE Joint Genome Institute"/>
            <person name="Peter M."/>
            <person name="Kohler A."/>
            <person name="Ohm R.A."/>
            <person name="Kuo A."/>
            <person name="Krutzmann J."/>
            <person name="Morin E."/>
            <person name="Arend M."/>
            <person name="Barry K.W."/>
            <person name="Binder M."/>
            <person name="Choi C."/>
            <person name="Clum A."/>
            <person name="Copeland A."/>
            <person name="Grisel N."/>
            <person name="Haridas S."/>
            <person name="Kipfer T."/>
            <person name="LaButti K."/>
            <person name="Lindquist E."/>
            <person name="Lipzen A."/>
            <person name="Maire R."/>
            <person name="Meier B."/>
            <person name="Mihaltcheva S."/>
            <person name="Molinier V."/>
            <person name="Murat C."/>
            <person name="Poggeler S."/>
            <person name="Quandt C.A."/>
            <person name="Sperisen C."/>
            <person name="Tritt A."/>
            <person name="Tisserant E."/>
            <person name="Crous P.W."/>
            <person name="Henrissat B."/>
            <person name="Nehls U."/>
            <person name="Egli S."/>
            <person name="Spatafora J.W."/>
            <person name="Grigoriev I.V."/>
            <person name="Martin F.M."/>
        </authorList>
    </citation>
    <scope>NUCLEOTIDE SEQUENCE [LARGE SCALE GENOMIC DNA]</scope>
    <source>
        <strain evidence="4 5">CBS 207.34</strain>
    </source>
</reference>
<evidence type="ECO:0000256" key="3">
    <source>
        <dbReference type="PROSITE-ProRule" id="PRU00023"/>
    </source>
</evidence>
<evidence type="ECO:0000256" key="2">
    <source>
        <dbReference type="ARBA" id="ARBA00023043"/>
    </source>
</evidence>
<keyword evidence="5" id="KW-1185">Reference proteome</keyword>
<dbReference type="SMART" id="SM00248">
    <property type="entry name" value="ANK"/>
    <property type="match status" value="5"/>
</dbReference>
<dbReference type="PANTHER" id="PTHR24171:SF8">
    <property type="entry name" value="BRCA1-ASSOCIATED RING DOMAIN PROTEIN 1"/>
    <property type="match status" value="1"/>
</dbReference>
<dbReference type="PROSITE" id="PS50088">
    <property type="entry name" value="ANK_REPEAT"/>
    <property type="match status" value="2"/>
</dbReference>
<sequence>MVVDVNSKHINRRILLVSAIRSRDGLHLQTILDLNPDIHQRCRKDRTPLMHAVEVEFDITVRRLIDKGAEVNGTTHSKSTALHQAASKGSTNMIDFLLRKGSDVSVRDNNGWGVLHYAVQSLAVDVLKVLFHQNERGRIDLNSRCPAGKTALHFAAESASLDPAVILLENGADIEASDFSTRKRTPLHLAMSKAPT</sequence>
<evidence type="ECO:0000256" key="1">
    <source>
        <dbReference type="ARBA" id="ARBA00022737"/>
    </source>
</evidence>
<keyword evidence="2 3" id="KW-0040">ANK repeat</keyword>
<dbReference type="Proteomes" id="UP000250140">
    <property type="component" value="Unassembled WGS sequence"/>
</dbReference>
<keyword evidence="1" id="KW-0677">Repeat</keyword>
<dbReference type="GO" id="GO:0004842">
    <property type="term" value="F:ubiquitin-protein transferase activity"/>
    <property type="evidence" value="ECO:0007669"/>
    <property type="project" value="TreeGrafter"/>
</dbReference>
<dbReference type="Pfam" id="PF12796">
    <property type="entry name" value="Ank_2"/>
    <property type="match status" value="1"/>
</dbReference>
<gene>
    <name evidence="4" type="ORF">AOQ84DRAFT_420256</name>
</gene>
<feature type="repeat" description="ANK" evidence="3">
    <location>
        <begin position="147"/>
        <end position="179"/>
    </location>
</feature>
<dbReference type="PROSITE" id="PS50297">
    <property type="entry name" value="ANK_REP_REGION"/>
    <property type="match status" value="2"/>
</dbReference>
<dbReference type="GO" id="GO:0085020">
    <property type="term" value="P:protein K6-linked ubiquitination"/>
    <property type="evidence" value="ECO:0007669"/>
    <property type="project" value="TreeGrafter"/>
</dbReference>
<dbReference type="SUPFAM" id="SSF48403">
    <property type="entry name" value="Ankyrin repeat"/>
    <property type="match status" value="1"/>
</dbReference>
<dbReference type="EMBL" id="KV748891">
    <property type="protein sequence ID" value="OCL12307.1"/>
    <property type="molecule type" value="Genomic_DNA"/>
</dbReference>
<dbReference type="InterPro" id="IPR036770">
    <property type="entry name" value="Ankyrin_rpt-contain_sf"/>
</dbReference>
<name>A0A8E2F839_9PEZI</name>
<dbReference type="Gene3D" id="1.25.40.20">
    <property type="entry name" value="Ankyrin repeat-containing domain"/>
    <property type="match status" value="1"/>
</dbReference>
<evidence type="ECO:0000313" key="4">
    <source>
        <dbReference type="EMBL" id="OCL12307.1"/>
    </source>
</evidence>
<feature type="repeat" description="ANK" evidence="3">
    <location>
        <begin position="77"/>
        <end position="109"/>
    </location>
</feature>